<feature type="compositionally biased region" description="Low complexity" evidence="1">
    <location>
        <begin position="129"/>
        <end position="141"/>
    </location>
</feature>
<evidence type="ECO:0000313" key="4">
    <source>
        <dbReference type="Proteomes" id="UP000075714"/>
    </source>
</evidence>
<dbReference type="InterPro" id="IPR011009">
    <property type="entry name" value="Kinase-like_dom_sf"/>
</dbReference>
<feature type="domain" description="Protein kinase" evidence="2">
    <location>
        <begin position="794"/>
        <end position="1155"/>
    </location>
</feature>
<reference evidence="4" key="1">
    <citation type="journal article" date="2016" name="Nat. Commun.">
        <title>The Gonium pectorale genome demonstrates co-option of cell cycle regulation during the evolution of multicellularity.</title>
        <authorList>
            <person name="Hanschen E.R."/>
            <person name="Marriage T.N."/>
            <person name="Ferris P.J."/>
            <person name="Hamaji T."/>
            <person name="Toyoda A."/>
            <person name="Fujiyama A."/>
            <person name="Neme R."/>
            <person name="Noguchi H."/>
            <person name="Minakuchi Y."/>
            <person name="Suzuki M."/>
            <person name="Kawai-Toyooka H."/>
            <person name="Smith D.R."/>
            <person name="Sparks H."/>
            <person name="Anderson J."/>
            <person name="Bakaric R."/>
            <person name="Luria V."/>
            <person name="Karger A."/>
            <person name="Kirschner M.W."/>
            <person name="Durand P.M."/>
            <person name="Michod R.E."/>
            <person name="Nozaki H."/>
            <person name="Olson B.J."/>
        </authorList>
    </citation>
    <scope>NUCLEOTIDE SEQUENCE [LARGE SCALE GENOMIC DNA]</scope>
    <source>
        <strain evidence="4">NIES-2863</strain>
    </source>
</reference>
<feature type="compositionally biased region" description="Basic and acidic residues" evidence="1">
    <location>
        <begin position="828"/>
        <end position="841"/>
    </location>
</feature>
<dbReference type="InterPro" id="IPR051681">
    <property type="entry name" value="Ser/Thr_Kinases-Pseudokinases"/>
</dbReference>
<keyword evidence="4" id="KW-1185">Reference proteome</keyword>
<sequence>MQVLEETIAATASIVIFSGRDTGAWLFNKASGGSGGSGGSTALAPLYGFLSCKPPDAFAICQACGSGDLSLTHGPAFTLRMSPLTLAANELLALPIHTRGGQLAAALLLGWPERPCAANPVEPAPPLPAAAASGTPTTGLSLPPPPASPALYAGGGVGSAAAPMRLALSTPPKAEASPTSPPPSGASAGVVAAPAASLQLRTSPPSPTPLPFPRSLSRGAASGLVSGAGASQGLEACCGAALGTELRLLQSVVGAAGVQLLGADLAELERLAQFLGYGLLGDPGHAAFLAQVGCGSRSASSAAQAPAQAATQPRPRPNPSATGYACGPLSLTTGATLYDTPTSGTTPGASCSRVYSAAGAAGGAAAAATGPAPGRPPPSTLVLPDSSAHVMEEQQPHRDVMLAGTLLGGVSPGSIILCVEGAPPAAAANGATALGMTAAASAAGGSAAAAVSGTIVDVLSSLPATPERFHGLLEDPALWGTAQAPSSLQLPPSPLVPGAAATAGGAAGPVQLALYAVFMESLPPGVLNAAAAELQPLSMLLFAAIRAAFAGSSVLGCRAGHDWRSLYEQLTGKAAAAGSSAAAAAATGGGGDTGPAFLGPLSHMNSGLDKVVEDGGREAVGGTGGPGGDDGSSRGARAVSARHPSPGGSAAAGRAVSRAISGGKWPSGPLAVLQRRLGLAAPAAAGGGSTLDSAPMELVAEGLVAIPRSASISQALGRKASGSNWALASAPDVMLEEAAAAVASGDGAVAPAAAAGMPTELLIRTVRSRLTAAMAAQEGSEQAKASQGQDLAAVELLEVLGRGGQGVVFRGTLHGLEAAIKVLVQQPDKNKDDQPKQDRQQQRQQQQQQAGGAGLGDDACGDGDGDGDGPGSAVSDTLCRQAKRGAMEVAVATTLSHPNVVQVYAAFSGVVVVRCHYRGSTAPVLRLCAANDPLLSGSPPGPLNQVLCLEYCDAGTLLAAARAGVFRQACATGPGNGAIWPSLVPLYTSLLEVALALRYLHSRGLVHCDVKAANVLLKGSARDPRGWNCKLSDFGCVRLMNEADPDGRPCFRLKHPLGTVGHMAPECFMKGAFLGTEVDVYAFGILMWEILMCRTPYSDVNPQDVPRQVLRAHLRPAFHPLAPAPYCGLALRCWSGSPRRRPTSADLVAEIQGLLSDAQADARPRSVQQGMPRPSAEPPPLAALAAAQSAAATASAAAAIPPTAGSAAARAHGRALAAELAAQYRRGGGAA</sequence>
<feature type="compositionally biased region" description="Low complexity" evidence="1">
    <location>
        <begin position="303"/>
        <end position="313"/>
    </location>
</feature>
<feature type="region of interest" description="Disordered" evidence="1">
    <location>
        <begin position="127"/>
        <end position="147"/>
    </location>
</feature>
<dbReference type="PROSITE" id="PS00108">
    <property type="entry name" value="PROTEIN_KINASE_ST"/>
    <property type="match status" value="1"/>
</dbReference>
<feature type="region of interest" description="Disordered" evidence="1">
    <location>
        <begin position="827"/>
        <end position="876"/>
    </location>
</feature>
<comment type="caution">
    <text evidence="3">The sequence shown here is derived from an EMBL/GenBank/DDBJ whole genome shotgun (WGS) entry which is preliminary data.</text>
</comment>
<dbReference type="AlphaFoldDB" id="A0A150FVP4"/>
<dbReference type="STRING" id="33097.A0A150FVP4"/>
<feature type="region of interest" description="Disordered" evidence="1">
    <location>
        <begin position="1159"/>
        <end position="1179"/>
    </location>
</feature>
<dbReference type="Proteomes" id="UP000075714">
    <property type="component" value="Unassembled WGS sequence"/>
</dbReference>
<feature type="region of interest" description="Disordered" evidence="1">
    <location>
        <begin position="303"/>
        <end position="325"/>
    </location>
</feature>
<dbReference type="Gene3D" id="1.10.510.10">
    <property type="entry name" value="Transferase(Phosphotransferase) domain 1"/>
    <property type="match status" value="1"/>
</dbReference>
<dbReference type="InterPro" id="IPR001245">
    <property type="entry name" value="Ser-Thr/Tyr_kinase_cat_dom"/>
</dbReference>
<name>A0A150FVP4_GONPE</name>
<feature type="compositionally biased region" description="Low complexity" evidence="1">
    <location>
        <begin position="633"/>
        <end position="655"/>
    </location>
</feature>
<dbReference type="OrthoDB" id="4062651at2759"/>
<organism evidence="3 4">
    <name type="scientific">Gonium pectorale</name>
    <name type="common">Green alga</name>
    <dbReference type="NCBI Taxonomy" id="33097"/>
    <lineage>
        <taxon>Eukaryota</taxon>
        <taxon>Viridiplantae</taxon>
        <taxon>Chlorophyta</taxon>
        <taxon>core chlorophytes</taxon>
        <taxon>Chlorophyceae</taxon>
        <taxon>CS clade</taxon>
        <taxon>Chlamydomonadales</taxon>
        <taxon>Volvocaceae</taxon>
        <taxon>Gonium</taxon>
    </lineage>
</organism>
<accession>A0A150FVP4</accession>
<evidence type="ECO:0000256" key="1">
    <source>
        <dbReference type="SAM" id="MobiDB-lite"/>
    </source>
</evidence>
<dbReference type="Gene3D" id="3.30.200.20">
    <property type="entry name" value="Phosphorylase Kinase, domain 1"/>
    <property type="match status" value="1"/>
</dbReference>
<dbReference type="SUPFAM" id="SSF56112">
    <property type="entry name" value="Protein kinase-like (PK-like)"/>
    <property type="match status" value="1"/>
</dbReference>
<feature type="compositionally biased region" description="Gly residues" evidence="1">
    <location>
        <begin position="618"/>
        <end position="630"/>
    </location>
</feature>
<dbReference type="PROSITE" id="PS50011">
    <property type="entry name" value="PROTEIN_KINASE_DOM"/>
    <property type="match status" value="1"/>
</dbReference>
<proteinExistence type="predicted"/>
<dbReference type="PANTHER" id="PTHR44329">
    <property type="entry name" value="SERINE/THREONINE-PROTEIN KINASE TNNI3K-RELATED"/>
    <property type="match status" value="1"/>
</dbReference>
<gene>
    <name evidence="3" type="ORF">GPECTOR_338g71</name>
</gene>
<dbReference type="InterPro" id="IPR008271">
    <property type="entry name" value="Ser/Thr_kinase_AS"/>
</dbReference>
<feature type="region of interest" description="Disordered" evidence="1">
    <location>
        <begin position="614"/>
        <end position="655"/>
    </location>
</feature>
<dbReference type="InterPro" id="IPR000719">
    <property type="entry name" value="Prot_kinase_dom"/>
</dbReference>
<protein>
    <recommendedName>
        <fullName evidence="2">Protein kinase domain-containing protein</fullName>
    </recommendedName>
</protein>
<evidence type="ECO:0000313" key="3">
    <source>
        <dbReference type="EMBL" id="KXZ41657.1"/>
    </source>
</evidence>
<evidence type="ECO:0000259" key="2">
    <source>
        <dbReference type="PROSITE" id="PS50011"/>
    </source>
</evidence>
<dbReference type="SMART" id="SM00220">
    <property type="entry name" value="S_TKc"/>
    <property type="match status" value="1"/>
</dbReference>
<dbReference type="GO" id="GO:0005524">
    <property type="term" value="F:ATP binding"/>
    <property type="evidence" value="ECO:0007669"/>
    <property type="project" value="InterPro"/>
</dbReference>
<dbReference type="EMBL" id="LSYV01000336">
    <property type="protein sequence ID" value="KXZ41657.1"/>
    <property type="molecule type" value="Genomic_DNA"/>
</dbReference>
<dbReference type="PANTHER" id="PTHR44329:SF214">
    <property type="entry name" value="PROTEIN KINASE DOMAIN-CONTAINING PROTEIN"/>
    <property type="match status" value="1"/>
</dbReference>
<dbReference type="Pfam" id="PF07714">
    <property type="entry name" value="PK_Tyr_Ser-Thr"/>
    <property type="match status" value="1"/>
</dbReference>
<feature type="region of interest" description="Disordered" evidence="1">
    <location>
        <begin position="171"/>
        <end position="191"/>
    </location>
</feature>
<dbReference type="GO" id="GO:0004674">
    <property type="term" value="F:protein serine/threonine kinase activity"/>
    <property type="evidence" value="ECO:0007669"/>
    <property type="project" value="TreeGrafter"/>
</dbReference>